<dbReference type="GeneID" id="107115111"/>
<keyword evidence="5 8" id="KW-0175">Coiled coil</keyword>
<dbReference type="PANTHER" id="PTHR23162:SF7">
    <property type="entry name" value="PROTEIN BCAP"/>
    <property type="match status" value="1"/>
</dbReference>
<keyword evidence="9" id="KW-1185">Reference proteome</keyword>
<reference evidence="10" key="1">
    <citation type="submission" date="2025-08" db="UniProtKB">
        <authorList>
            <consortium name="RefSeq"/>
        </authorList>
    </citation>
    <scope>IDENTIFICATION</scope>
</reference>
<evidence type="ECO:0000256" key="6">
    <source>
        <dbReference type="ARBA" id="ARBA00023212"/>
    </source>
</evidence>
<feature type="coiled-coil region" evidence="8">
    <location>
        <begin position="392"/>
        <end position="461"/>
    </location>
</feature>
<evidence type="ECO:0000256" key="7">
    <source>
        <dbReference type="ARBA" id="ARBA00023273"/>
    </source>
</evidence>
<dbReference type="PANTHER" id="PTHR23162">
    <property type="entry name" value="OUTER DENSE FIBER OF SPERM TAILS 2"/>
    <property type="match status" value="1"/>
</dbReference>
<dbReference type="Proteomes" id="UP000694871">
    <property type="component" value="Unplaced"/>
</dbReference>
<evidence type="ECO:0000256" key="2">
    <source>
        <dbReference type="ARBA" id="ARBA00004138"/>
    </source>
</evidence>
<name>A0ABM1KES8_GEKJA</name>
<protein>
    <submittedName>
        <fullName evidence="10">Outer dense fiber protein 2-like isoform X1</fullName>
    </submittedName>
</protein>
<keyword evidence="4" id="KW-0963">Cytoplasm</keyword>
<feature type="coiled-coil region" evidence="8">
    <location>
        <begin position="297"/>
        <end position="366"/>
    </location>
</feature>
<keyword evidence="7" id="KW-0966">Cell projection</keyword>
<evidence type="ECO:0000313" key="10">
    <source>
        <dbReference type="RefSeq" id="XP_015272215.1"/>
    </source>
</evidence>
<organism evidence="9 10">
    <name type="scientific">Gekko japonicus</name>
    <name type="common">Schlegel's Japanese gecko</name>
    <dbReference type="NCBI Taxonomy" id="146911"/>
    <lineage>
        <taxon>Eukaryota</taxon>
        <taxon>Metazoa</taxon>
        <taxon>Chordata</taxon>
        <taxon>Craniata</taxon>
        <taxon>Vertebrata</taxon>
        <taxon>Euteleostomi</taxon>
        <taxon>Lepidosauria</taxon>
        <taxon>Squamata</taxon>
        <taxon>Bifurcata</taxon>
        <taxon>Gekkota</taxon>
        <taxon>Gekkonidae</taxon>
        <taxon>Gekkoninae</taxon>
        <taxon>Gekko</taxon>
    </lineage>
</organism>
<sequence>MHKSVTADQHRKYLSCPNEDVDSSDNHLSECIVKEPLKENWSSYNRLVNQHRAKIKELLPCLKRKSQDNTLEESMNETETKWLQEGAINENVTFRKKLQEAELAIGSAEMFLPSFKETLDRITKACYVSASDMVKISMQADLLVKELEALKNMKGWLQQLLRASKEKEITSKRLRELTQTLTESESEALDLKNEVLQKERIILEHSAQLQQERADVRKASHQVELVQVVQNHLQCQIEKKEAENNQLRTKIQAIEKNITEWKLQIGEQKQQILAEKERRRERKAALKKAASVQKHRAEHLEASVENLISKIKEKEIQLTEALTASNVWKSHHQTVVDEKTRLEVQVITLKKQVEDHLLELQRLLDDGRKSKGEILGKLKSVLSEKENVSLENAKLKASSAALEAGIKSAEAELLDLHEEAKQQENLVNQYKTEVQKLEMEAKELKARYEKVVQERGKLMEAKDLEMHKVDNSDDFLKHHSLEDENYTIQMKYEEVQRKLGEMELQNKGLENQLANQEENLQKTELQFKQKLASYSALTRQLEAALEDGRKRLAEEVEKISSKEQVLQLKILDLENELRQKKEEHKQLARKLNNSEKHREVCLKELEHSLQKSENQNQSLQNYVQFLKTTYVTIFG</sequence>
<evidence type="ECO:0000256" key="4">
    <source>
        <dbReference type="ARBA" id="ARBA00022490"/>
    </source>
</evidence>
<keyword evidence="6" id="KW-0206">Cytoskeleton</keyword>
<feature type="coiled-coil region" evidence="8">
    <location>
        <begin position="492"/>
        <end position="629"/>
    </location>
</feature>
<evidence type="ECO:0000256" key="8">
    <source>
        <dbReference type="SAM" id="Coils"/>
    </source>
</evidence>
<feature type="coiled-coil region" evidence="8">
    <location>
        <begin position="230"/>
        <end position="271"/>
    </location>
</feature>
<dbReference type="RefSeq" id="XP_015272215.1">
    <property type="nucleotide sequence ID" value="XM_015416729.1"/>
</dbReference>
<comment type="subcellular location">
    <subcellularLocation>
        <location evidence="2">Cell projection</location>
        <location evidence="2">Cilium</location>
    </subcellularLocation>
    <subcellularLocation>
        <location evidence="1">Cytoplasm</location>
        <location evidence="1">Cytoskeleton</location>
        <location evidence="1">Microtubule organizing center</location>
        <location evidence="1">Centrosome</location>
        <location evidence="1">Centriole</location>
    </subcellularLocation>
</comment>
<evidence type="ECO:0000256" key="3">
    <source>
        <dbReference type="ARBA" id="ARBA00009316"/>
    </source>
</evidence>
<accession>A0ABM1KES8</accession>
<proteinExistence type="inferred from homology"/>
<gene>
    <name evidence="10" type="primary">ODF2L</name>
</gene>
<evidence type="ECO:0000256" key="1">
    <source>
        <dbReference type="ARBA" id="ARBA00004114"/>
    </source>
</evidence>
<feature type="coiled-coil region" evidence="8">
    <location>
        <begin position="167"/>
        <end position="194"/>
    </location>
</feature>
<evidence type="ECO:0000313" key="9">
    <source>
        <dbReference type="Proteomes" id="UP000694871"/>
    </source>
</evidence>
<comment type="similarity">
    <text evidence="3">Belongs to the ODF2 family.</text>
</comment>
<evidence type="ECO:0000256" key="5">
    <source>
        <dbReference type="ARBA" id="ARBA00023054"/>
    </source>
</evidence>
<dbReference type="InterPro" id="IPR026099">
    <property type="entry name" value="Odf2-rel"/>
</dbReference>